<organism evidence="1 2">
    <name type="scientific">Colwellia psychrerythraea</name>
    <name type="common">Vibrio psychroerythus</name>
    <dbReference type="NCBI Taxonomy" id="28229"/>
    <lineage>
        <taxon>Bacteria</taxon>
        <taxon>Pseudomonadati</taxon>
        <taxon>Pseudomonadota</taxon>
        <taxon>Gammaproteobacteria</taxon>
        <taxon>Alteromonadales</taxon>
        <taxon>Colwelliaceae</taxon>
        <taxon>Colwellia</taxon>
    </lineage>
</organism>
<dbReference type="PATRIC" id="fig|28229.4.peg.660"/>
<protein>
    <submittedName>
        <fullName evidence="1">Uncharacterized protein</fullName>
    </submittedName>
</protein>
<sequence>MEFKDIHIGMKCGSKKGSGTVTWVDGSTHTIYMVDCNSNDNFEVNISDIIEDPQAHNKEDDYY</sequence>
<evidence type="ECO:0000313" key="1">
    <source>
        <dbReference type="EMBL" id="KGJ94464.1"/>
    </source>
</evidence>
<gene>
    <name evidence="1" type="ORF">ND2E_1653</name>
</gene>
<comment type="caution">
    <text evidence="1">The sequence shown here is derived from an EMBL/GenBank/DDBJ whole genome shotgun (WGS) entry which is preliminary data.</text>
</comment>
<evidence type="ECO:0000313" key="2">
    <source>
        <dbReference type="Proteomes" id="UP000029843"/>
    </source>
</evidence>
<name>A0A099KUM1_COLPS</name>
<dbReference type="Proteomes" id="UP000029843">
    <property type="component" value="Unassembled WGS sequence"/>
</dbReference>
<proteinExistence type="predicted"/>
<reference evidence="1 2" key="1">
    <citation type="submission" date="2014-08" db="EMBL/GenBank/DDBJ databases">
        <title>Genomic and Phenotypic Diversity of Colwellia psychrerythraea strains from Disparate Marine Basins.</title>
        <authorList>
            <person name="Techtmann S.M."/>
            <person name="Stelling S.C."/>
            <person name="Utturkar S.M."/>
            <person name="Alshibli N."/>
            <person name="Harris A."/>
            <person name="Brown S.D."/>
            <person name="Hazen T.C."/>
        </authorList>
    </citation>
    <scope>NUCLEOTIDE SEQUENCE [LARGE SCALE GENOMIC DNA]</scope>
    <source>
        <strain evidence="1 2">ND2E</strain>
    </source>
</reference>
<dbReference type="RefSeq" id="WP_033092418.1">
    <property type="nucleotide sequence ID" value="NZ_JQED01000005.1"/>
</dbReference>
<dbReference type="OrthoDB" id="5817318at2"/>
<accession>A0A099KUM1</accession>
<dbReference type="AlphaFoldDB" id="A0A099KUM1"/>
<dbReference type="EMBL" id="JQED01000005">
    <property type="protein sequence ID" value="KGJ94464.1"/>
    <property type="molecule type" value="Genomic_DNA"/>
</dbReference>